<evidence type="ECO:0000313" key="2">
    <source>
        <dbReference type="Proteomes" id="UP001597221"/>
    </source>
</evidence>
<name>A0ABW4HUA9_9BACI</name>
<dbReference type="RefSeq" id="WP_379598112.1">
    <property type="nucleotide sequence ID" value="NZ_JBHUDE010000129.1"/>
</dbReference>
<comment type="caution">
    <text evidence="1">The sequence shown here is derived from an EMBL/GenBank/DDBJ whole genome shotgun (WGS) entry which is preliminary data.</text>
</comment>
<dbReference type="Proteomes" id="UP001597221">
    <property type="component" value="Unassembled WGS sequence"/>
</dbReference>
<evidence type="ECO:0000313" key="1">
    <source>
        <dbReference type="EMBL" id="MFD1608722.1"/>
    </source>
</evidence>
<accession>A0ABW4HUA9</accession>
<reference evidence="2" key="1">
    <citation type="journal article" date="2019" name="Int. J. Syst. Evol. Microbiol.">
        <title>The Global Catalogue of Microorganisms (GCM) 10K type strain sequencing project: providing services to taxonomists for standard genome sequencing and annotation.</title>
        <authorList>
            <consortium name="The Broad Institute Genomics Platform"/>
            <consortium name="The Broad Institute Genome Sequencing Center for Infectious Disease"/>
            <person name="Wu L."/>
            <person name="Ma J."/>
        </authorList>
    </citation>
    <scope>NUCLEOTIDE SEQUENCE [LARGE SCALE GENOMIC DNA]</scope>
    <source>
        <strain evidence="2">CGMCC 1.12376</strain>
    </source>
</reference>
<dbReference type="EMBL" id="JBHUDE010000129">
    <property type="protein sequence ID" value="MFD1608722.1"/>
    <property type="molecule type" value="Genomic_DNA"/>
</dbReference>
<sequence length="78" mass="9291">MNFRQIDKLIEGEKYVFVVREESPDALTFIEKSYIGEFRGWADIPEWQEFVLFLIKGETAAELYHCGDLLRVEKIQQY</sequence>
<protein>
    <submittedName>
        <fullName evidence="1">Uncharacterized protein</fullName>
    </submittedName>
</protein>
<keyword evidence="2" id="KW-1185">Reference proteome</keyword>
<proteinExistence type="predicted"/>
<organism evidence="1 2">
    <name type="scientific">Oceanobacillus luteolus</name>
    <dbReference type="NCBI Taxonomy" id="1274358"/>
    <lineage>
        <taxon>Bacteria</taxon>
        <taxon>Bacillati</taxon>
        <taxon>Bacillota</taxon>
        <taxon>Bacilli</taxon>
        <taxon>Bacillales</taxon>
        <taxon>Bacillaceae</taxon>
        <taxon>Oceanobacillus</taxon>
    </lineage>
</organism>
<gene>
    <name evidence="1" type="ORF">ACFSBH_13945</name>
</gene>